<keyword evidence="2 3" id="KW-0378">Hydrolase</keyword>
<dbReference type="InterPro" id="IPR000801">
    <property type="entry name" value="Esterase-like"/>
</dbReference>
<dbReference type="EC" id="3.1.-.-" evidence="3"/>
<dbReference type="Pfam" id="PF00756">
    <property type="entry name" value="Esterase"/>
    <property type="match status" value="1"/>
</dbReference>
<dbReference type="PANTHER" id="PTHR40841">
    <property type="entry name" value="SIDEROPHORE TRIACETYLFUSARININE C ESTERASE"/>
    <property type="match status" value="1"/>
</dbReference>
<dbReference type="Gene3D" id="3.40.50.1820">
    <property type="entry name" value="alpha/beta hydrolase"/>
    <property type="match status" value="1"/>
</dbReference>
<dbReference type="Proteomes" id="UP000479938">
    <property type="component" value="Unassembled WGS sequence"/>
</dbReference>
<dbReference type="AlphaFoldDB" id="A0A6J4GPI5"/>
<evidence type="ECO:0000256" key="2">
    <source>
        <dbReference type="ARBA" id="ARBA00022801"/>
    </source>
</evidence>
<name>A0A6J4GPI5_9FLAO</name>
<reference evidence="3 4" key="1">
    <citation type="submission" date="2020-02" db="EMBL/GenBank/DDBJ databases">
        <authorList>
            <person name="Criscuolo A."/>
        </authorList>
    </citation>
    <scope>NUCLEOTIDE SEQUENCE [LARGE SCALE GENOMIC DNA]</scope>
    <source>
        <strain evidence="3">CIP105534</strain>
    </source>
</reference>
<gene>
    <name evidence="3" type="primary">besA</name>
    <name evidence="3" type="ORF">FLA105534_02926</name>
</gene>
<proteinExistence type="inferred from homology"/>
<evidence type="ECO:0000256" key="1">
    <source>
        <dbReference type="ARBA" id="ARBA00005622"/>
    </source>
</evidence>
<comment type="similarity">
    <text evidence="1">Belongs to the esterase D family.</text>
</comment>
<dbReference type="GO" id="GO:0016788">
    <property type="term" value="F:hydrolase activity, acting on ester bonds"/>
    <property type="evidence" value="ECO:0007669"/>
    <property type="project" value="TreeGrafter"/>
</dbReference>
<protein>
    <submittedName>
        <fullName evidence="3">Ferri-bacillibactin esterase BesA</fullName>
        <ecNumber evidence="3">3.1.-.-</ecNumber>
    </submittedName>
</protein>
<dbReference type="InterPro" id="IPR029058">
    <property type="entry name" value="AB_hydrolase_fold"/>
</dbReference>
<accession>A0A6J4GPI5</accession>
<dbReference type="InterPro" id="IPR052558">
    <property type="entry name" value="Siderophore_Hydrolase_D"/>
</dbReference>
<keyword evidence="4" id="KW-1185">Reference proteome</keyword>
<organism evidence="3 4">
    <name type="scientific">Flavobacterium bizetiae</name>
    <dbReference type="NCBI Taxonomy" id="2704140"/>
    <lineage>
        <taxon>Bacteria</taxon>
        <taxon>Pseudomonadati</taxon>
        <taxon>Bacteroidota</taxon>
        <taxon>Flavobacteriia</taxon>
        <taxon>Flavobacteriales</taxon>
        <taxon>Flavobacteriaceae</taxon>
        <taxon>Flavobacterium</taxon>
    </lineage>
</organism>
<sequence>MFLKISECLKFVIQPLDTFIKVQKRKQIKHHKMNKILAFTLLFFTSTLSFSQTSKSKSTDSSKPFVLGVIDEIQSKELGEKRILNIYLPEGYKSEDATKYPVIYLLDGSADEDFIHITGLVQFNSFEWINQVPKSIVVGIATVDRRRDFTFPTTIEKDQKRFATSGHSDKFIAFIEKELQPFIDKKYKTNDSKTIIGQSLGGLLETEILLKKPTLFNKYVIVSPSIWWNNGSILNQDSIIFQENFHQKTEIYIAVGKEGLTPTEIPRVMEVDANLLAEKIKATKSKNLKVYFDYFPLENHGTILHPAAANSFKFFYPIEKE</sequence>
<evidence type="ECO:0000313" key="3">
    <source>
        <dbReference type="EMBL" id="CAA9200030.1"/>
    </source>
</evidence>
<dbReference type="SUPFAM" id="SSF53474">
    <property type="entry name" value="alpha/beta-Hydrolases"/>
    <property type="match status" value="1"/>
</dbReference>
<evidence type="ECO:0000313" key="4">
    <source>
        <dbReference type="Proteomes" id="UP000479938"/>
    </source>
</evidence>
<dbReference type="EMBL" id="CADCSU010000107">
    <property type="protein sequence ID" value="CAA9200030.1"/>
    <property type="molecule type" value="Genomic_DNA"/>
</dbReference>
<dbReference type="PANTHER" id="PTHR40841:SF2">
    <property type="entry name" value="SIDEROPHORE-DEGRADING ESTERASE (EUROFUNG)"/>
    <property type="match status" value="1"/>
</dbReference>